<name>A0A6A6Y0E4_9PEZI</name>
<evidence type="ECO:0000313" key="2">
    <source>
        <dbReference type="Proteomes" id="UP000504636"/>
    </source>
</evidence>
<reference evidence="3" key="2">
    <citation type="submission" date="2020-04" db="EMBL/GenBank/DDBJ databases">
        <authorList>
            <consortium name="NCBI Genome Project"/>
        </authorList>
    </citation>
    <scope>NUCLEOTIDE SEQUENCE</scope>
    <source>
        <strain evidence="3">CBS 304.34</strain>
    </source>
</reference>
<organism evidence="1">
    <name type="scientific">Mytilinidion resinicola</name>
    <dbReference type="NCBI Taxonomy" id="574789"/>
    <lineage>
        <taxon>Eukaryota</taxon>
        <taxon>Fungi</taxon>
        <taxon>Dikarya</taxon>
        <taxon>Ascomycota</taxon>
        <taxon>Pezizomycotina</taxon>
        <taxon>Dothideomycetes</taxon>
        <taxon>Pleosporomycetidae</taxon>
        <taxon>Mytilinidiales</taxon>
        <taxon>Mytilinidiaceae</taxon>
        <taxon>Mytilinidion</taxon>
    </lineage>
</organism>
<reference evidence="1 3" key="1">
    <citation type="journal article" date="2020" name="Stud. Mycol.">
        <title>101 Dothideomycetes genomes: a test case for predicting lifestyles and emergence of pathogens.</title>
        <authorList>
            <person name="Haridas S."/>
            <person name="Albert R."/>
            <person name="Binder M."/>
            <person name="Bloem J."/>
            <person name="Labutti K."/>
            <person name="Salamov A."/>
            <person name="Andreopoulos B."/>
            <person name="Baker S."/>
            <person name="Barry K."/>
            <person name="Bills G."/>
            <person name="Bluhm B."/>
            <person name="Cannon C."/>
            <person name="Castanera R."/>
            <person name="Culley D."/>
            <person name="Daum C."/>
            <person name="Ezra D."/>
            <person name="Gonzalez J."/>
            <person name="Henrissat B."/>
            <person name="Kuo A."/>
            <person name="Liang C."/>
            <person name="Lipzen A."/>
            <person name="Lutzoni F."/>
            <person name="Magnuson J."/>
            <person name="Mondo S."/>
            <person name="Nolan M."/>
            <person name="Ohm R."/>
            <person name="Pangilinan J."/>
            <person name="Park H.-J."/>
            <person name="Ramirez L."/>
            <person name="Alfaro M."/>
            <person name="Sun H."/>
            <person name="Tritt A."/>
            <person name="Yoshinaga Y."/>
            <person name="Zwiers L.-H."/>
            <person name="Turgeon B."/>
            <person name="Goodwin S."/>
            <person name="Spatafora J."/>
            <person name="Crous P."/>
            <person name="Grigoriev I."/>
        </authorList>
    </citation>
    <scope>NUCLEOTIDE SEQUENCE</scope>
    <source>
        <strain evidence="1 3">CBS 304.34</strain>
    </source>
</reference>
<evidence type="ECO:0000313" key="1">
    <source>
        <dbReference type="EMBL" id="KAF2802281.1"/>
    </source>
</evidence>
<sequence length="197" mass="22259">MIDQFDVMTSTPLIFSPQNFPSFDLLSQMKAFGSHTPAENVLTGFSNALSTDVQTDIVHHFVNRRTKGCYLESFDRKLQALMPDLIVDSTPTETDSTQRHDAGAFKFLKLIMFMASNNMLDPELNISSKVFRTFQHKRYHHLVEYLASLKGPAAEALVESLFRLAMNAEDFTTAQRFIKSGLNPNEQVIVDQYAVST</sequence>
<dbReference type="Proteomes" id="UP000504636">
    <property type="component" value="Unplaced"/>
</dbReference>
<keyword evidence="2" id="KW-1185">Reference proteome</keyword>
<dbReference type="OrthoDB" id="194358at2759"/>
<evidence type="ECO:0000313" key="3">
    <source>
        <dbReference type="RefSeq" id="XP_033569245.1"/>
    </source>
</evidence>
<dbReference type="AlphaFoldDB" id="A0A6A6Y0E4"/>
<dbReference type="GeneID" id="54454201"/>
<reference evidence="3" key="3">
    <citation type="submission" date="2025-04" db="UniProtKB">
        <authorList>
            <consortium name="RefSeq"/>
        </authorList>
    </citation>
    <scope>IDENTIFICATION</scope>
    <source>
        <strain evidence="3">CBS 304.34</strain>
    </source>
</reference>
<dbReference type="RefSeq" id="XP_033569245.1">
    <property type="nucleotide sequence ID" value="XM_033713308.1"/>
</dbReference>
<accession>A0A6A6Y0E4</accession>
<protein>
    <submittedName>
        <fullName evidence="1 3">Uncharacterized protein</fullName>
    </submittedName>
</protein>
<gene>
    <name evidence="1 3" type="ORF">BDZ99DRAFT_207514</name>
</gene>
<dbReference type="EMBL" id="MU003724">
    <property type="protein sequence ID" value="KAF2802281.1"/>
    <property type="molecule type" value="Genomic_DNA"/>
</dbReference>
<proteinExistence type="predicted"/>